<proteinExistence type="predicted"/>
<evidence type="ECO:0000256" key="2">
    <source>
        <dbReference type="ARBA" id="ARBA00004371"/>
    </source>
</evidence>
<dbReference type="KEGG" id="aev:EI546_08685"/>
<evidence type="ECO:0000256" key="7">
    <source>
        <dbReference type="ARBA" id="ARBA00022645"/>
    </source>
</evidence>
<name>A0A410G3F4_9FLAO</name>
<comment type="subcellular location">
    <subcellularLocation>
        <location evidence="1">Endoplasmic reticulum</location>
    </subcellularLocation>
    <subcellularLocation>
        <location evidence="3">Golgi apparatus</location>
    </subcellularLocation>
    <subcellularLocation>
        <location evidence="2">Lysosome</location>
    </subcellularLocation>
    <subcellularLocation>
        <location evidence="4">Secreted</location>
    </subcellularLocation>
</comment>
<dbReference type="SUPFAM" id="SSF53187">
    <property type="entry name" value="Zn-dependent exopeptidases"/>
    <property type="match status" value="1"/>
</dbReference>
<dbReference type="GO" id="GO:0005764">
    <property type="term" value="C:lysosome"/>
    <property type="evidence" value="ECO:0007669"/>
    <property type="project" value="UniProtKB-SubCell"/>
</dbReference>
<protein>
    <recommendedName>
        <fullName evidence="5">Carboxypeptidase Q</fullName>
    </recommendedName>
    <alternativeName>
        <fullName evidence="20">Plasma glutamate carboxypeptidase</fullName>
    </alternativeName>
</protein>
<dbReference type="GO" id="GO:0006508">
    <property type="term" value="P:proteolysis"/>
    <property type="evidence" value="ECO:0007669"/>
    <property type="project" value="UniProtKB-KW"/>
</dbReference>
<organism evidence="23 24">
    <name type="scientific">Aequorivita ciconiae</name>
    <dbReference type="NCBI Taxonomy" id="2494375"/>
    <lineage>
        <taxon>Bacteria</taxon>
        <taxon>Pseudomonadati</taxon>
        <taxon>Bacteroidota</taxon>
        <taxon>Flavobacteriia</taxon>
        <taxon>Flavobacteriales</taxon>
        <taxon>Flavobacteriaceae</taxon>
        <taxon>Aequorivita</taxon>
    </lineage>
</organism>
<evidence type="ECO:0000256" key="9">
    <source>
        <dbReference type="ARBA" id="ARBA00022723"/>
    </source>
</evidence>
<dbReference type="Pfam" id="PF04389">
    <property type="entry name" value="Peptidase_M28"/>
    <property type="match status" value="1"/>
</dbReference>
<dbReference type="AlphaFoldDB" id="A0A410G3F4"/>
<evidence type="ECO:0000256" key="18">
    <source>
        <dbReference type="ARBA" id="ARBA00023228"/>
    </source>
</evidence>
<evidence type="ECO:0000256" key="13">
    <source>
        <dbReference type="ARBA" id="ARBA00022833"/>
    </source>
</evidence>
<sequence>MRKLTFVLWLFIFPAVLLAQDAAVLQQIKKEGLENSQVMDIAFHLTEKSGPRLMNSPGFYRAMDYSVKQLKEWGLDDVKKDEWGDFGKGWELKKFYIAMESPWYKPLIAFPKAWTSGTNGLKTASVILIDPEADSTALVTKYRGKLAGKILAMDKMIEYELDDKSDLVRYSKAELDSMASIQLDKKKSDDSEMTERRKKWIQAWRDARKKAEVLGNLAREEGAVAIISSSPRNHDGTVFVQQGGSHASDAPENFLDIAMALEDYNMIVRLVRANEPVKLGLEVASKFYTDQEKGYNVVGEITGTDKKLKDEVVMIGGHLDSWQGSVGATDNAAGAAVMMEAMRILKKLNIKPKRTIRIGLWGGEEQGIYGSRGYVSKTFADRKDMKLKPAHEKFDVYFNLDNGTGRINGIYLQENVAAHNILKKWLAPFEDLGATTITPGNTGGTDHLSFDSVGLPGFQFIQDEVEYNSRTHHSNMDSYDHLVEADLKQAATVIAGLIYQAAISDQKVPRKELPKAQNSEW</sequence>
<keyword evidence="14" id="KW-0333">Golgi apparatus</keyword>
<evidence type="ECO:0000256" key="16">
    <source>
        <dbReference type="ARBA" id="ARBA00023145"/>
    </source>
</evidence>
<dbReference type="PANTHER" id="PTHR12053:SF3">
    <property type="entry name" value="CARBOXYPEPTIDASE Q"/>
    <property type="match status" value="1"/>
</dbReference>
<evidence type="ECO:0000259" key="22">
    <source>
        <dbReference type="Pfam" id="PF04389"/>
    </source>
</evidence>
<feature type="chain" id="PRO_5019046829" description="Carboxypeptidase Q" evidence="21">
    <location>
        <begin position="20"/>
        <end position="521"/>
    </location>
</feature>
<dbReference type="EMBL" id="CP034951">
    <property type="protein sequence ID" value="QAA81790.1"/>
    <property type="molecule type" value="Genomic_DNA"/>
</dbReference>
<evidence type="ECO:0000313" key="23">
    <source>
        <dbReference type="EMBL" id="QAA81790.1"/>
    </source>
</evidence>
<keyword evidence="11 23" id="KW-0378">Hydrolase</keyword>
<evidence type="ECO:0000256" key="10">
    <source>
        <dbReference type="ARBA" id="ARBA00022729"/>
    </source>
</evidence>
<evidence type="ECO:0000256" key="4">
    <source>
        <dbReference type="ARBA" id="ARBA00004613"/>
    </source>
</evidence>
<evidence type="ECO:0000256" key="5">
    <source>
        <dbReference type="ARBA" id="ARBA00014116"/>
    </source>
</evidence>
<dbReference type="InterPro" id="IPR007484">
    <property type="entry name" value="Peptidase_M28"/>
</dbReference>
<feature type="signal peptide" evidence="21">
    <location>
        <begin position="1"/>
        <end position="19"/>
    </location>
</feature>
<evidence type="ECO:0000256" key="8">
    <source>
        <dbReference type="ARBA" id="ARBA00022670"/>
    </source>
</evidence>
<accession>A0A410G3F4</accession>
<keyword evidence="17" id="KW-0325">Glycoprotein</keyword>
<evidence type="ECO:0000256" key="12">
    <source>
        <dbReference type="ARBA" id="ARBA00022824"/>
    </source>
</evidence>
<keyword evidence="7" id="KW-0121">Carboxypeptidase</keyword>
<comment type="subunit">
    <text evidence="19">Homodimer. The monomeric form is inactive while the homodimer is active.</text>
</comment>
<evidence type="ECO:0000256" key="20">
    <source>
        <dbReference type="ARBA" id="ARBA00033328"/>
    </source>
</evidence>
<feature type="domain" description="Peptidase M28" evidence="22">
    <location>
        <begin position="296"/>
        <end position="496"/>
    </location>
</feature>
<evidence type="ECO:0000256" key="1">
    <source>
        <dbReference type="ARBA" id="ARBA00004240"/>
    </source>
</evidence>
<evidence type="ECO:0000256" key="11">
    <source>
        <dbReference type="ARBA" id="ARBA00022801"/>
    </source>
</evidence>
<keyword evidence="13" id="KW-0862">Zinc</keyword>
<dbReference type="GO" id="GO:0004180">
    <property type="term" value="F:carboxypeptidase activity"/>
    <property type="evidence" value="ECO:0007669"/>
    <property type="project" value="UniProtKB-KW"/>
</dbReference>
<dbReference type="OrthoDB" id="9769665at2"/>
<keyword evidence="10 21" id="KW-0732">Signal</keyword>
<dbReference type="PANTHER" id="PTHR12053">
    <property type="entry name" value="PROTEASE FAMILY M28 PLASMA GLUTAMATE CARBOXYPEPTIDASE-RELATED"/>
    <property type="match status" value="1"/>
</dbReference>
<keyword evidence="6" id="KW-0964">Secreted</keyword>
<dbReference type="GO" id="GO:0005576">
    <property type="term" value="C:extracellular region"/>
    <property type="evidence" value="ECO:0007669"/>
    <property type="project" value="UniProtKB-SubCell"/>
</dbReference>
<evidence type="ECO:0000256" key="17">
    <source>
        <dbReference type="ARBA" id="ARBA00023180"/>
    </source>
</evidence>
<dbReference type="GO" id="GO:0046872">
    <property type="term" value="F:metal ion binding"/>
    <property type="evidence" value="ECO:0007669"/>
    <property type="project" value="UniProtKB-KW"/>
</dbReference>
<keyword evidence="18" id="KW-0458">Lysosome</keyword>
<dbReference type="InterPro" id="IPR039866">
    <property type="entry name" value="CPQ"/>
</dbReference>
<dbReference type="GO" id="GO:0070573">
    <property type="term" value="F:metallodipeptidase activity"/>
    <property type="evidence" value="ECO:0007669"/>
    <property type="project" value="InterPro"/>
</dbReference>
<keyword evidence="16" id="KW-0865">Zymogen</keyword>
<keyword evidence="15" id="KW-0482">Metalloprotease</keyword>
<dbReference type="Gene3D" id="3.40.630.10">
    <property type="entry name" value="Zn peptidases"/>
    <property type="match status" value="2"/>
</dbReference>
<gene>
    <name evidence="23" type="ORF">EI546_08685</name>
</gene>
<reference evidence="23 24" key="1">
    <citation type="submission" date="2019-01" db="EMBL/GenBank/DDBJ databases">
        <title>Complete genome sequencing of Aequorivita sp. H23M31.</title>
        <authorList>
            <person name="Bae J.-W."/>
        </authorList>
    </citation>
    <scope>NUCLEOTIDE SEQUENCE [LARGE SCALE GENOMIC DNA]</scope>
    <source>
        <strain evidence="23 24">H23M31</strain>
    </source>
</reference>
<keyword evidence="24" id="KW-1185">Reference proteome</keyword>
<keyword evidence="12" id="KW-0256">Endoplasmic reticulum</keyword>
<evidence type="ECO:0000256" key="6">
    <source>
        <dbReference type="ARBA" id="ARBA00022525"/>
    </source>
</evidence>
<keyword evidence="8" id="KW-0645">Protease</keyword>
<evidence type="ECO:0000256" key="14">
    <source>
        <dbReference type="ARBA" id="ARBA00023034"/>
    </source>
</evidence>
<evidence type="ECO:0000256" key="21">
    <source>
        <dbReference type="SAM" id="SignalP"/>
    </source>
</evidence>
<evidence type="ECO:0000256" key="15">
    <source>
        <dbReference type="ARBA" id="ARBA00023049"/>
    </source>
</evidence>
<dbReference type="Proteomes" id="UP000285517">
    <property type="component" value="Chromosome"/>
</dbReference>
<evidence type="ECO:0000256" key="3">
    <source>
        <dbReference type="ARBA" id="ARBA00004555"/>
    </source>
</evidence>
<evidence type="ECO:0000313" key="24">
    <source>
        <dbReference type="Proteomes" id="UP000285517"/>
    </source>
</evidence>
<evidence type="ECO:0000256" key="19">
    <source>
        <dbReference type="ARBA" id="ARBA00025833"/>
    </source>
</evidence>
<keyword evidence="9" id="KW-0479">Metal-binding</keyword>
<dbReference type="RefSeq" id="WP_128250171.1">
    <property type="nucleotide sequence ID" value="NZ_CP034951.1"/>
</dbReference>